<dbReference type="PANTHER" id="PTHR33434:SF2">
    <property type="entry name" value="FATTY ACID-BINDING PROTEIN TM_1468"/>
    <property type="match status" value="1"/>
</dbReference>
<dbReference type="Proteomes" id="UP001652395">
    <property type="component" value="Unassembled WGS sequence"/>
</dbReference>
<evidence type="ECO:0000256" key="1">
    <source>
        <dbReference type="ARBA" id="ARBA00023121"/>
    </source>
</evidence>
<dbReference type="PROSITE" id="PS51482">
    <property type="entry name" value="DEGV"/>
    <property type="match status" value="1"/>
</dbReference>
<organism evidence="2 3">
    <name type="scientific">Alitiscatomonas aceti</name>
    <dbReference type="NCBI Taxonomy" id="2981724"/>
    <lineage>
        <taxon>Bacteria</taxon>
        <taxon>Bacillati</taxon>
        <taxon>Bacillota</taxon>
        <taxon>Clostridia</taxon>
        <taxon>Lachnospirales</taxon>
        <taxon>Lachnospiraceae</taxon>
        <taxon>Alitiscatomonas</taxon>
    </lineage>
</organism>
<evidence type="ECO:0000313" key="2">
    <source>
        <dbReference type="EMBL" id="MCU6798748.1"/>
    </source>
</evidence>
<keyword evidence="1" id="KW-0446">Lipid-binding</keyword>
<dbReference type="EMBL" id="JAOQJF010000003">
    <property type="protein sequence ID" value="MCU6798748.1"/>
    <property type="molecule type" value="Genomic_DNA"/>
</dbReference>
<dbReference type="NCBIfam" id="TIGR00762">
    <property type="entry name" value="DegV"/>
    <property type="match status" value="1"/>
</dbReference>
<dbReference type="Pfam" id="PF02645">
    <property type="entry name" value="DegV"/>
    <property type="match status" value="1"/>
</dbReference>
<dbReference type="SUPFAM" id="SSF82549">
    <property type="entry name" value="DAK1/DegV-like"/>
    <property type="match status" value="1"/>
</dbReference>
<dbReference type="InterPro" id="IPR050270">
    <property type="entry name" value="DegV_domain_contain"/>
</dbReference>
<comment type="caution">
    <text evidence="2">The sequence shown here is derived from an EMBL/GenBank/DDBJ whole genome shotgun (WGS) entry which is preliminary data.</text>
</comment>
<dbReference type="RefSeq" id="WP_158357247.1">
    <property type="nucleotide sequence ID" value="NZ_JAOQJF010000003.1"/>
</dbReference>
<keyword evidence="3" id="KW-1185">Reference proteome</keyword>
<dbReference type="InterPro" id="IPR003797">
    <property type="entry name" value="DegV"/>
</dbReference>
<dbReference type="Gene3D" id="3.40.50.10170">
    <property type="match status" value="1"/>
</dbReference>
<dbReference type="InterPro" id="IPR043168">
    <property type="entry name" value="DegV_C"/>
</dbReference>
<proteinExistence type="predicted"/>
<gene>
    <name evidence="2" type="ORF">OCV69_02140</name>
</gene>
<accession>A0ABT2UVR8</accession>
<sequence>MVQIVTDSSVLYTEEEAKAAGFDVIPLCVSVGDMDGRDLQIDMEEFYGRIGKGEIPRSSQPPIGDVVEVYEKYQDADVLNICVADGLSGTYHGALSARDMVENRDRITVFNSRTLCGPHRYMVEKAQKMKEEGKGIPEILEWLKSAAEKTESFLIPQDFGFLKRGGRLTPVAAALGSVLKLKPVMRLTEDGTRLDKFFVKRTMSAAVSGIMDHMKKKGIDGRYLLYIVHAAAPKEAGAIREMIEAEFKGIGIQMMDLSPVFVAQGGPGCVAIQYIER</sequence>
<reference evidence="2 3" key="1">
    <citation type="journal article" date="2021" name="ISME Commun">
        <title>Automated analysis of genomic sequences facilitates high-throughput and comprehensive description of bacteria.</title>
        <authorList>
            <person name="Hitch T.C.A."/>
        </authorList>
    </citation>
    <scope>NUCLEOTIDE SEQUENCE [LARGE SCALE GENOMIC DNA]</scope>
    <source>
        <strain evidence="3">f_CCE</strain>
    </source>
</reference>
<protein>
    <submittedName>
        <fullName evidence="2">DegV family protein</fullName>
    </submittedName>
</protein>
<evidence type="ECO:0000313" key="3">
    <source>
        <dbReference type="Proteomes" id="UP001652395"/>
    </source>
</evidence>
<dbReference type="Gene3D" id="3.30.1180.10">
    <property type="match status" value="1"/>
</dbReference>
<name>A0ABT2UVR8_9FIRM</name>
<dbReference type="PANTHER" id="PTHR33434">
    <property type="entry name" value="DEGV DOMAIN-CONTAINING PROTEIN DR_1986-RELATED"/>
    <property type="match status" value="1"/>
</dbReference>